<evidence type="ECO:0000313" key="3">
    <source>
        <dbReference type="Proteomes" id="UP001166021"/>
    </source>
</evidence>
<dbReference type="InterPro" id="IPR021314">
    <property type="entry name" value="DUF2911"/>
</dbReference>
<protein>
    <submittedName>
        <fullName evidence="2">DUF2911 domain-containing protein</fullName>
    </submittedName>
</protein>
<comment type="caution">
    <text evidence="2">The sequence shown here is derived from an EMBL/GenBank/DDBJ whole genome shotgun (WGS) entry which is preliminary data.</text>
</comment>
<evidence type="ECO:0000313" key="2">
    <source>
        <dbReference type="EMBL" id="MBD0779177.1"/>
    </source>
</evidence>
<name>A0ABR7V7C0_9FLAO</name>
<dbReference type="EMBL" id="JABTCF010000010">
    <property type="protein sequence ID" value="MBD0779177.1"/>
    <property type="molecule type" value="Genomic_DNA"/>
</dbReference>
<keyword evidence="1" id="KW-1133">Transmembrane helix</keyword>
<keyword evidence="3" id="KW-1185">Reference proteome</keyword>
<organism evidence="2 3">
    <name type="scientific">Maribacter aquimaris</name>
    <dbReference type="NCBI Taxonomy" id="2737171"/>
    <lineage>
        <taxon>Bacteria</taxon>
        <taxon>Pseudomonadati</taxon>
        <taxon>Bacteroidota</taxon>
        <taxon>Flavobacteriia</taxon>
        <taxon>Flavobacteriales</taxon>
        <taxon>Flavobacteriaceae</taxon>
        <taxon>Maribacter</taxon>
    </lineage>
</organism>
<sequence>MKKLKWIILIIVALLALVFFVGMPYMKEQTKKISPETTKTYTENGMDLSINYSGPFKKGRTIFGDLVPYDVVWRTGANEPTKFITATDIKIIDKILPAGTYSFWTIPNKDSWKVIFNSEIPDWGVTILSGGKKTTRNPKADVIVFEVPVEKSTIVEQQLTMDFEEDDQLYLTLSWDLTKIRIPINQ</sequence>
<proteinExistence type="predicted"/>
<keyword evidence="1" id="KW-0472">Membrane</keyword>
<accession>A0ABR7V7C0</accession>
<reference evidence="2" key="1">
    <citation type="submission" date="2020-05" db="EMBL/GenBank/DDBJ databases">
        <title>The draft genome sequence of Maribacter sp. ANRC-HE7.</title>
        <authorList>
            <person name="Mu L."/>
        </authorList>
    </citation>
    <scope>NUCLEOTIDE SEQUENCE</scope>
    <source>
        <strain evidence="2">ANRC-HE7</strain>
    </source>
</reference>
<keyword evidence="1" id="KW-0812">Transmembrane</keyword>
<evidence type="ECO:0000256" key="1">
    <source>
        <dbReference type="SAM" id="Phobius"/>
    </source>
</evidence>
<feature type="transmembrane region" description="Helical" evidence="1">
    <location>
        <begin position="6"/>
        <end position="26"/>
    </location>
</feature>
<dbReference type="Proteomes" id="UP001166021">
    <property type="component" value="Unassembled WGS sequence"/>
</dbReference>
<gene>
    <name evidence="2" type="ORF">HPE56_15360</name>
</gene>
<dbReference type="RefSeq" id="WP_188244627.1">
    <property type="nucleotide sequence ID" value="NZ_JABTCF010000010.1"/>
</dbReference>
<dbReference type="Pfam" id="PF11138">
    <property type="entry name" value="DUF2911"/>
    <property type="match status" value="1"/>
</dbReference>